<evidence type="ECO:0000313" key="2">
    <source>
        <dbReference type="Proteomes" id="UP000038045"/>
    </source>
</evidence>
<organism evidence="2 3">
    <name type="scientific">Parastrongyloides trichosuri</name>
    <name type="common">Possum-specific nematode worm</name>
    <dbReference type="NCBI Taxonomy" id="131310"/>
    <lineage>
        <taxon>Eukaryota</taxon>
        <taxon>Metazoa</taxon>
        <taxon>Ecdysozoa</taxon>
        <taxon>Nematoda</taxon>
        <taxon>Chromadorea</taxon>
        <taxon>Rhabditida</taxon>
        <taxon>Tylenchina</taxon>
        <taxon>Panagrolaimomorpha</taxon>
        <taxon>Strongyloidoidea</taxon>
        <taxon>Strongyloididae</taxon>
        <taxon>Parastrongyloides</taxon>
    </lineage>
</organism>
<proteinExistence type="predicted"/>
<reference evidence="3" key="1">
    <citation type="submission" date="2017-02" db="UniProtKB">
        <authorList>
            <consortium name="WormBaseParasite"/>
        </authorList>
    </citation>
    <scope>IDENTIFICATION</scope>
</reference>
<sequence length="264" mass="27807">MSRQPVQLLAHIGLGRQGGGFKEDALVQAGRVGRQFGDPAGEAVADGLDLGRRLKLGARDQGLDGPDEVMDHRRQLLALALARRFQRIQRLLDRGGHGAFQGDAAFGVLILFGDLDDAAQGQQAVSGGRGGPLLRQLVRQPQIGRQHRLIDARRGLGPLGALGLQAQRHLPPVQPRLRRRLGQPLQIVEAAGPAKARLQRPPVDRARLDRPGPAVQRAVGPAEAGHAADMTSAHRPASVGTRMTLAPGGMAMAGTASSVIGAGE</sequence>
<keyword evidence="2" id="KW-1185">Reference proteome</keyword>
<protein>
    <submittedName>
        <fullName evidence="3">LigA</fullName>
    </submittedName>
</protein>
<dbReference type="AlphaFoldDB" id="A0A0N4ZCU5"/>
<accession>A0A0N4ZCU5</accession>
<dbReference type="Proteomes" id="UP000038045">
    <property type="component" value="Unplaced"/>
</dbReference>
<feature type="region of interest" description="Disordered" evidence="1">
    <location>
        <begin position="204"/>
        <end position="237"/>
    </location>
</feature>
<dbReference type="WBParaSite" id="PTRK_0000535000.1">
    <property type="protein sequence ID" value="PTRK_0000535000.1"/>
    <property type="gene ID" value="PTRK_0000535000"/>
</dbReference>
<evidence type="ECO:0000313" key="3">
    <source>
        <dbReference type="WBParaSite" id="PTRK_0000535000.1"/>
    </source>
</evidence>
<evidence type="ECO:0000256" key="1">
    <source>
        <dbReference type="SAM" id="MobiDB-lite"/>
    </source>
</evidence>
<name>A0A0N4ZCU5_PARTI</name>